<feature type="chain" id="PRO_5045948606" evidence="2">
    <location>
        <begin position="26"/>
        <end position="268"/>
    </location>
</feature>
<feature type="compositionally biased region" description="Low complexity" evidence="1">
    <location>
        <begin position="202"/>
        <end position="211"/>
    </location>
</feature>
<keyword evidence="4" id="KW-1185">Reference proteome</keyword>
<proteinExistence type="predicted"/>
<dbReference type="Proteomes" id="UP001500621">
    <property type="component" value="Unassembled WGS sequence"/>
</dbReference>
<feature type="signal peptide" evidence="2">
    <location>
        <begin position="1"/>
        <end position="25"/>
    </location>
</feature>
<accession>A0ABP8VUK0</accession>
<sequence length="268" mass="28562">MYRNLLVPLCALIAVLAVLSVPATAARSAPAAVADPCAQLQPDDLRYDAPDLVAVVLAQQGSCFALPDPAGTVYQLERIGTDEVVFLDAEGLPACLPSPENTGRCELDGRAPFRMDVPAQPYRGAPVQLRFAVFRLTGDTGCPRLPVSAYGRAREASFTGLDGGWLCLDLPASPTRVPLLSQAAAPFVPPPRYGAARRRGARGVPAAPLRAPGRRQPARRDHGCSLHGEPGGPGVRRGLLRDKPRHAVDRPPAARLARLGHRVRLRAH</sequence>
<gene>
    <name evidence="3" type="ORF">GCM10023226_04460</name>
</gene>
<dbReference type="EMBL" id="BAABIM010000001">
    <property type="protein sequence ID" value="GAA4670954.1"/>
    <property type="molecule type" value="Genomic_DNA"/>
</dbReference>
<comment type="caution">
    <text evidence="3">The sequence shown here is derived from an EMBL/GenBank/DDBJ whole genome shotgun (WGS) entry which is preliminary data.</text>
</comment>
<organism evidence="3 4">
    <name type="scientific">Nocardioides nanhaiensis</name>
    <dbReference type="NCBI Taxonomy" id="1476871"/>
    <lineage>
        <taxon>Bacteria</taxon>
        <taxon>Bacillati</taxon>
        <taxon>Actinomycetota</taxon>
        <taxon>Actinomycetes</taxon>
        <taxon>Propionibacteriales</taxon>
        <taxon>Nocardioidaceae</taxon>
        <taxon>Nocardioides</taxon>
    </lineage>
</organism>
<name>A0ABP8VUK0_9ACTN</name>
<keyword evidence="2" id="KW-0732">Signal</keyword>
<evidence type="ECO:0000313" key="4">
    <source>
        <dbReference type="Proteomes" id="UP001500621"/>
    </source>
</evidence>
<evidence type="ECO:0000256" key="2">
    <source>
        <dbReference type="SAM" id="SignalP"/>
    </source>
</evidence>
<evidence type="ECO:0000313" key="3">
    <source>
        <dbReference type="EMBL" id="GAA4670954.1"/>
    </source>
</evidence>
<feature type="region of interest" description="Disordered" evidence="1">
    <location>
        <begin position="191"/>
        <end position="237"/>
    </location>
</feature>
<protein>
    <submittedName>
        <fullName evidence="3">Uncharacterized protein</fullName>
    </submittedName>
</protein>
<evidence type="ECO:0000256" key="1">
    <source>
        <dbReference type="SAM" id="MobiDB-lite"/>
    </source>
</evidence>
<reference evidence="4" key="1">
    <citation type="journal article" date="2019" name="Int. J. Syst. Evol. Microbiol.">
        <title>The Global Catalogue of Microorganisms (GCM) 10K type strain sequencing project: providing services to taxonomists for standard genome sequencing and annotation.</title>
        <authorList>
            <consortium name="The Broad Institute Genomics Platform"/>
            <consortium name="The Broad Institute Genome Sequencing Center for Infectious Disease"/>
            <person name="Wu L."/>
            <person name="Ma J."/>
        </authorList>
    </citation>
    <scope>NUCLEOTIDE SEQUENCE [LARGE SCALE GENOMIC DNA]</scope>
    <source>
        <strain evidence="4">JCM 18127</strain>
    </source>
</reference>